<accession>A0A518GYB3</accession>
<dbReference type="OrthoDB" id="280549at2"/>
<dbReference type="EMBL" id="CP036426">
    <property type="protein sequence ID" value="QDV33575.1"/>
    <property type="molecule type" value="Genomic_DNA"/>
</dbReference>
<evidence type="ECO:0000313" key="2">
    <source>
        <dbReference type="EMBL" id="QDV33575.1"/>
    </source>
</evidence>
<dbReference type="AlphaFoldDB" id="A0A518GYB3"/>
<feature type="region of interest" description="Disordered" evidence="1">
    <location>
        <begin position="1"/>
        <end position="28"/>
    </location>
</feature>
<proteinExistence type="predicted"/>
<dbReference type="RefSeq" id="WP_145267931.1">
    <property type="nucleotide sequence ID" value="NZ_CP036426.1"/>
</dbReference>
<gene>
    <name evidence="2" type="ORF">ElP_14490</name>
</gene>
<keyword evidence="3" id="KW-1185">Reference proteome</keyword>
<reference evidence="2 3" key="1">
    <citation type="submission" date="2019-02" db="EMBL/GenBank/DDBJ databases">
        <title>Deep-cultivation of Planctomycetes and their phenomic and genomic characterization uncovers novel biology.</title>
        <authorList>
            <person name="Wiegand S."/>
            <person name="Jogler M."/>
            <person name="Boedeker C."/>
            <person name="Pinto D."/>
            <person name="Vollmers J."/>
            <person name="Rivas-Marin E."/>
            <person name="Kohn T."/>
            <person name="Peeters S.H."/>
            <person name="Heuer A."/>
            <person name="Rast P."/>
            <person name="Oberbeckmann S."/>
            <person name="Bunk B."/>
            <person name="Jeske O."/>
            <person name="Meyerdierks A."/>
            <person name="Storesund J.E."/>
            <person name="Kallscheuer N."/>
            <person name="Luecker S."/>
            <person name="Lage O.M."/>
            <person name="Pohl T."/>
            <person name="Merkel B.J."/>
            <person name="Hornburger P."/>
            <person name="Mueller R.-W."/>
            <person name="Bruemmer F."/>
            <person name="Labrenz M."/>
            <person name="Spormann A.M."/>
            <person name="Op den Camp H."/>
            <person name="Overmann J."/>
            <person name="Amann R."/>
            <person name="Jetten M.S.M."/>
            <person name="Mascher T."/>
            <person name="Medema M.H."/>
            <person name="Devos D.P."/>
            <person name="Kaster A.-K."/>
            <person name="Ovreas L."/>
            <person name="Rohde M."/>
            <person name="Galperin M.Y."/>
            <person name="Jogler C."/>
        </authorList>
    </citation>
    <scope>NUCLEOTIDE SEQUENCE [LARGE SCALE GENOMIC DNA]</scope>
    <source>
        <strain evidence="2 3">ElP</strain>
    </source>
</reference>
<name>A0A518GYB3_9BACT</name>
<protein>
    <submittedName>
        <fullName evidence="2">Uncharacterized protein</fullName>
    </submittedName>
</protein>
<evidence type="ECO:0000313" key="3">
    <source>
        <dbReference type="Proteomes" id="UP000317835"/>
    </source>
</evidence>
<dbReference type="Proteomes" id="UP000317835">
    <property type="component" value="Chromosome"/>
</dbReference>
<organism evidence="2 3">
    <name type="scientific">Tautonia plasticadhaerens</name>
    <dbReference type="NCBI Taxonomy" id="2527974"/>
    <lineage>
        <taxon>Bacteria</taxon>
        <taxon>Pseudomonadati</taxon>
        <taxon>Planctomycetota</taxon>
        <taxon>Planctomycetia</taxon>
        <taxon>Isosphaerales</taxon>
        <taxon>Isosphaeraceae</taxon>
        <taxon>Tautonia</taxon>
    </lineage>
</organism>
<sequence length="194" mass="21519">MAMPVRQPPTTRTSSGRRARSRPIPPPDLEFKTVELAQRARMIVDVAEADLDAAEEHLGPFHETTWSFRGALAEARNSWDRLRARYGLLALDAALEEPPATVLTLGHTPDGTPLAILIVVDGKTYRVQRLPDAPEAPRIWRLTRLPPHEDGPYHACRLADGSTQCDCAEWTYQIADLSAELCKHLAALDALGWL</sequence>
<dbReference type="KEGG" id="tpla:ElP_14490"/>
<evidence type="ECO:0000256" key="1">
    <source>
        <dbReference type="SAM" id="MobiDB-lite"/>
    </source>
</evidence>